<feature type="chain" id="PRO_5013145555" evidence="3">
    <location>
        <begin position="33"/>
        <end position="162"/>
    </location>
</feature>
<keyword evidence="5" id="KW-1185">Reference proteome</keyword>
<protein>
    <submittedName>
        <fullName evidence="4">Curlin subunit CsgB</fullName>
    </submittedName>
</protein>
<dbReference type="AlphaFoldDB" id="A0A244CU21"/>
<name>A0A244CU21_PSEDV</name>
<proteinExistence type="inferred from homology"/>
<evidence type="ECO:0000256" key="3">
    <source>
        <dbReference type="SAM" id="SignalP"/>
    </source>
</evidence>
<dbReference type="GO" id="GO:0009289">
    <property type="term" value="C:pilus"/>
    <property type="evidence" value="ECO:0007669"/>
    <property type="project" value="InterPro"/>
</dbReference>
<dbReference type="Proteomes" id="UP000194841">
    <property type="component" value="Unassembled WGS sequence"/>
</dbReference>
<evidence type="ECO:0000313" key="5">
    <source>
        <dbReference type="Proteomes" id="UP000194841"/>
    </source>
</evidence>
<comment type="caution">
    <text evidence="4">The sequence shown here is derived from an EMBL/GenBank/DDBJ whole genome shotgun (WGS) entry which is preliminary data.</text>
</comment>
<accession>A0A244CU21</accession>
<sequence length="162" mass="17529">MTTQKHTANNRSNALIALLSCSALMVSLPAFCDQSLSKLHQDLIESPLSLSLNPSLQYRDGAQQHQVVVTQYGILNKATVNQQNGSTNEAYVVQNGSNNLATFLQNGSDNLINLSQQGNNNHAEVFQQGDANIANISQIGEQAFKVTQIGNDLVVNVSFSKQ</sequence>
<dbReference type="RefSeq" id="WP_086742479.1">
    <property type="nucleotide sequence ID" value="NZ_MWPV01000001.1"/>
</dbReference>
<dbReference type="EMBL" id="MWPV01000001">
    <property type="protein sequence ID" value="OUL59084.1"/>
    <property type="molecule type" value="Genomic_DNA"/>
</dbReference>
<dbReference type="OrthoDB" id="6298252at2"/>
<feature type="signal peptide" evidence="3">
    <location>
        <begin position="1"/>
        <end position="32"/>
    </location>
</feature>
<evidence type="ECO:0000313" key="4">
    <source>
        <dbReference type="EMBL" id="OUL59084.1"/>
    </source>
</evidence>
<dbReference type="InterPro" id="IPR009742">
    <property type="entry name" value="Curlin_rpt"/>
</dbReference>
<organism evidence="4 5">
    <name type="scientific">Pseudoalteromonas ulvae</name>
    <dbReference type="NCBI Taxonomy" id="107327"/>
    <lineage>
        <taxon>Bacteria</taxon>
        <taxon>Pseudomonadati</taxon>
        <taxon>Pseudomonadota</taxon>
        <taxon>Gammaproteobacteria</taxon>
        <taxon>Alteromonadales</taxon>
        <taxon>Pseudoalteromonadaceae</taxon>
        <taxon>Pseudoalteromonas</taxon>
    </lineage>
</organism>
<reference evidence="4 5" key="1">
    <citation type="submission" date="2017-02" db="EMBL/GenBank/DDBJ databases">
        <title>Pseudoalteromonas ulvae TC14 Genome.</title>
        <authorList>
            <person name="Molmeret M."/>
        </authorList>
    </citation>
    <scope>NUCLEOTIDE SEQUENCE [LARGE SCALE GENOMIC DNA]</scope>
    <source>
        <strain evidence="4">TC14</strain>
    </source>
</reference>
<keyword evidence="2 3" id="KW-0732">Signal</keyword>
<evidence type="ECO:0000256" key="2">
    <source>
        <dbReference type="ARBA" id="ARBA00022729"/>
    </source>
</evidence>
<evidence type="ECO:0000256" key="1">
    <source>
        <dbReference type="ARBA" id="ARBA00009766"/>
    </source>
</evidence>
<dbReference type="GO" id="GO:0007155">
    <property type="term" value="P:cell adhesion"/>
    <property type="evidence" value="ECO:0007669"/>
    <property type="project" value="InterPro"/>
</dbReference>
<dbReference type="Pfam" id="PF07012">
    <property type="entry name" value="Curlin_rpt"/>
    <property type="match status" value="1"/>
</dbReference>
<gene>
    <name evidence="4" type="ORF">B1199_02040</name>
</gene>
<comment type="similarity">
    <text evidence="1">Belongs to the CsgA/CsgB family.</text>
</comment>